<dbReference type="InterPro" id="IPR006368">
    <property type="entry name" value="GDP_Man_deHydtase"/>
</dbReference>
<evidence type="ECO:0000256" key="2">
    <source>
        <dbReference type="ARBA" id="ARBA00004912"/>
    </source>
</evidence>
<accession>A0ABR1DNT1</accession>
<dbReference type="SUPFAM" id="SSF51735">
    <property type="entry name" value="NAD(P)-binding Rossmann-fold domains"/>
    <property type="match status" value="1"/>
</dbReference>
<dbReference type="PANTHER" id="PTHR43715">
    <property type="entry name" value="GDP-MANNOSE 4,6-DEHYDRATASE"/>
    <property type="match status" value="1"/>
</dbReference>
<evidence type="ECO:0000259" key="7">
    <source>
        <dbReference type="Pfam" id="PF16363"/>
    </source>
</evidence>
<proteinExistence type="inferred from homology"/>
<dbReference type="Proteomes" id="UP001303046">
    <property type="component" value="Unassembled WGS sequence"/>
</dbReference>
<evidence type="ECO:0000256" key="3">
    <source>
        <dbReference type="ARBA" id="ARBA00009263"/>
    </source>
</evidence>
<dbReference type="InterPro" id="IPR016040">
    <property type="entry name" value="NAD(P)-bd_dom"/>
</dbReference>
<evidence type="ECO:0000256" key="4">
    <source>
        <dbReference type="ARBA" id="ARBA00011989"/>
    </source>
</evidence>
<dbReference type="PANTHER" id="PTHR43715:SF1">
    <property type="entry name" value="GDP-MANNOSE 4,6 DEHYDRATASE"/>
    <property type="match status" value="1"/>
</dbReference>
<comment type="pathway">
    <text evidence="2">Nucleotide-sugar biosynthesis; GDP-L-fucose biosynthesis via de novo pathway; GDP-L-fucose from GDP-alpha-D-mannose: step 1/2.</text>
</comment>
<comment type="caution">
    <text evidence="8">The sequence shown here is derived from an EMBL/GenBank/DDBJ whole genome shotgun (WGS) entry which is preliminary data.</text>
</comment>
<evidence type="ECO:0000313" key="8">
    <source>
        <dbReference type="EMBL" id="KAK6752094.1"/>
    </source>
</evidence>
<dbReference type="Gene3D" id="3.90.25.10">
    <property type="entry name" value="UDP-galactose 4-epimerase, domain 1"/>
    <property type="match status" value="1"/>
</dbReference>
<comment type="similarity">
    <text evidence="3">Belongs to the NAD(P)-dependent epimerase/dehydratase family. GDP-mannose 4,6-dehydratase subfamily.</text>
</comment>
<keyword evidence="9" id="KW-1185">Reference proteome</keyword>
<evidence type="ECO:0000256" key="6">
    <source>
        <dbReference type="ARBA" id="ARBA00031085"/>
    </source>
</evidence>
<evidence type="ECO:0000256" key="1">
    <source>
        <dbReference type="ARBA" id="ARBA00001937"/>
    </source>
</evidence>
<feature type="domain" description="NAD(P)-binding" evidence="7">
    <location>
        <begin position="18"/>
        <end position="121"/>
    </location>
</feature>
<dbReference type="EC" id="4.2.1.47" evidence="4"/>
<dbReference type="Pfam" id="PF16363">
    <property type="entry name" value="GDP_Man_Dehyd"/>
    <property type="match status" value="1"/>
</dbReference>
<keyword evidence="5" id="KW-0456">Lyase</keyword>
<dbReference type="EMBL" id="JAVFWL010000004">
    <property type="protein sequence ID" value="KAK6752094.1"/>
    <property type="molecule type" value="Genomic_DNA"/>
</dbReference>
<sequence>MTGKDAEAVPSVKTAHLSIKAMWRILQHDKPDDFVIATGKQTTVKDFCNLAFQEIGMKLEWEGEGINEVGKEKGTGIVRVKVNPKYYRPTEVETLLGDPSKAKKELGWEAQISIDQLVKEMVASDVALMTANPMA</sequence>
<gene>
    <name evidence="8" type="primary">Necator_chrIV.g16781</name>
    <name evidence="8" type="ORF">RB195_003484</name>
</gene>
<evidence type="ECO:0000313" key="9">
    <source>
        <dbReference type="Proteomes" id="UP001303046"/>
    </source>
</evidence>
<name>A0ABR1DNT1_NECAM</name>
<dbReference type="InterPro" id="IPR036291">
    <property type="entry name" value="NAD(P)-bd_dom_sf"/>
</dbReference>
<evidence type="ECO:0000256" key="5">
    <source>
        <dbReference type="ARBA" id="ARBA00023239"/>
    </source>
</evidence>
<comment type="cofactor">
    <cofactor evidence="1">
        <name>NADP(+)</name>
        <dbReference type="ChEBI" id="CHEBI:58349"/>
    </cofactor>
</comment>
<reference evidence="8 9" key="1">
    <citation type="submission" date="2023-08" db="EMBL/GenBank/DDBJ databases">
        <title>A Necator americanus chromosomal reference genome.</title>
        <authorList>
            <person name="Ilik V."/>
            <person name="Petrzelkova K.J."/>
            <person name="Pardy F."/>
            <person name="Fuh T."/>
            <person name="Niatou-Singa F.S."/>
            <person name="Gouil Q."/>
            <person name="Baker L."/>
            <person name="Ritchie M.E."/>
            <person name="Jex A.R."/>
            <person name="Gazzola D."/>
            <person name="Li H."/>
            <person name="Toshio Fujiwara R."/>
            <person name="Zhan B."/>
            <person name="Aroian R.V."/>
            <person name="Pafco B."/>
            <person name="Schwarz E.M."/>
        </authorList>
    </citation>
    <scope>NUCLEOTIDE SEQUENCE [LARGE SCALE GENOMIC DNA]</scope>
    <source>
        <strain evidence="8 9">Aroian</strain>
        <tissue evidence="8">Whole animal</tissue>
    </source>
</reference>
<protein>
    <recommendedName>
        <fullName evidence="4">GDP-mannose 4,6-dehydratase</fullName>
        <ecNumber evidence="4">4.2.1.47</ecNumber>
    </recommendedName>
    <alternativeName>
        <fullName evidence="6">GDP-D-mannose dehydratase</fullName>
    </alternativeName>
</protein>
<organism evidence="8 9">
    <name type="scientific">Necator americanus</name>
    <name type="common">Human hookworm</name>
    <dbReference type="NCBI Taxonomy" id="51031"/>
    <lineage>
        <taxon>Eukaryota</taxon>
        <taxon>Metazoa</taxon>
        <taxon>Ecdysozoa</taxon>
        <taxon>Nematoda</taxon>
        <taxon>Chromadorea</taxon>
        <taxon>Rhabditida</taxon>
        <taxon>Rhabditina</taxon>
        <taxon>Rhabditomorpha</taxon>
        <taxon>Strongyloidea</taxon>
        <taxon>Ancylostomatidae</taxon>
        <taxon>Bunostominae</taxon>
        <taxon>Necator</taxon>
    </lineage>
</organism>
<dbReference type="Gene3D" id="3.40.50.720">
    <property type="entry name" value="NAD(P)-binding Rossmann-like Domain"/>
    <property type="match status" value="1"/>
</dbReference>